<evidence type="ECO:0000256" key="12">
    <source>
        <dbReference type="SAM" id="Phobius"/>
    </source>
</evidence>
<dbReference type="Gene3D" id="3.90.190.10">
    <property type="entry name" value="Protein tyrosine phosphatase superfamily"/>
    <property type="match status" value="1"/>
</dbReference>
<dbReference type="InterPro" id="IPR012001">
    <property type="entry name" value="Thiamin_PyroP_enz_TPP-bd_dom"/>
</dbReference>
<keyword evidence="12" id="KW-0472">Membrane</keyword>
<dbReference type="InterPro" id="IPR000387">
    <property type="entry name" value="Tyr_Pase_dom"/>
</dbReference>
<evidence type="ECO:0000256" key="9">
    <source>
        <dbReference type="ARBA" id="ARBA00048767"/>
    </source>
</evidence>
<keyword evidence="5" id="KW-0479">Metal-binding</keyword>
<evidence type="ECO:0000256" key="8">
    <source>
        <dbReference type="ARBA" id="ARBA00048738"/>
    </source>
</evidence>
<evidence type="ECO:0000256" key="2">
    <source>
        <dbReference type="ARBA" id="ARBA00001964"/>
    </source>
</evidence>
<comment type="catalytic activity">
    <reaction evidence="8">
        <text>2-hydroxyoctadecanoyl-CoA = heptadecanal + formyl-CoA</text>
        <dbReference type="Rhea" id="RHEA:55196"/>
        <dbReference type="ChEBI" id="CHEBI:57376"/>
        <dbReference type="ChEBI" id="CHEBI:74116"/>
        <dbReference type="ChEBI" id="CHEBI:138631"/>
    </reaction>
    <physiologicalReaction direction="left-to-right" evidence="8">
        <dbReference type="Rhea" id="RHEA:55197"/>
    </physiologicalReaction>
</comment>
<comment type="cofactor">
    <cofactor evidence="2">
        <name>thiamine diphosphate</name>
        <dbReference type="ChEBI" id="CHEBI:58937"/>
    </cofactor>
</comment>
<dbReference type="CDD" id="cd02004">
    <property type="entry name" value="TPP_BZL_OCoD_HPCL"/>
    <property type="match status" value="1"/>
</dbReference>
<comment type="catalytic activity">
    <reaction evidence="9">
        <text>(2R)-hydroxyhexadecanoyl-CoA = pentadecanal + formyl-CoA</text>
        <dbReference type="Rhea" id="RHEA:55212"/>
        <dbReference type="ChEBI" id="CHEBI:17302"/>
        <dbReference type="ChEBI" id="CHEBI:57376"/>
        <dbReference type="ChEBI" id="CHEBI:138654"/>
    </reaction>
    <physiologicalReaction direction="left-to-right" evidence="9">
        <dbReference type="Rhea" id="RHEA:55213"/>
    </physiologicalReaction>
</comment>
<feature type="region of interest" description="Disordered" evidence="11">
    <location>
        <begin position="150"/>
        <end position="177"/>
    </location>
</feature>
<dbReference type="SUPFAM" id="SSF52518">
    <property type="entry name" value="Thiamin diphosphate-binding fold (THDP-binding)"/>
    <property type="match status" value="2"/>
</dbReference>
<dbReference type="Gene3D" id="3.40.50.1220">
    <property type="entry name" value="TPP-binding domain"/>
    <property type="match status" value="1"/>
</dbReference>
<sequence length="830" mass="91798">MISEIMATGASQQQLEAEVRLCCIIQVKMWPIENKVPLSTTALIEVLKMTRSWRKRAPDRPESRPTIVMSHNGVSRCGIFIAANVLIDQMEMDHEVDVFHAVKLIRLNRPQLIDGPRTRFTGDAKDEYKYLYDLMLHWYMTNPELRSFEPPEADSLGSDDGSSDESIGESQSLGTNRRSIRSGNTRINYTLKMYLIFAIVFYIILFLLTVKFLRLNKFIELTEIFYDIRNGKSILSALFRVNTTSPRHGGELVADVLKAHDIKEIFTLCGGHISPILVACENLGIKVYDTRHEVNAVFAADCVARLRQNIGVAVVTAGPGVTNSITGLKNAQMAESPLLLIGGAAPTLLRGRGALQDINQQVLIKPLCKFSTRVRAVCDIIPTLRQDYILYLKNFTFFRKAISIAKSDTPGPVFVELPIDVLYPYNIVEKEIGFSRNPKGSKQILEFFLRAYISWVFGAAWTPQPTTPLSINTPKCKQSQINSLINLLSSSQRPLILLGSQAVCPPIEPNMLAEAVKTLGIPVYLGGMSRGLLGANSPLQMVHNRKEALKNADLIILAGAVCDFRLSYGRILNPKAKIVNHGLFWRSTLAIKADVASTIVQLSNHFSFKNDDLTAWFNQLNESERLKEENNCKKALEKCKDGKLNPLLLLQALQNVLNDDTILVADGGDFVGSAAYMLRPRGPLQWLDPGAFGTLGVGGGFALGAKAVYPDKPVLILFGDGACGFSLMEFDTFVRHRLPISAIIGNDACWSQIARDQIPWFNSVVGCELAFTNYEKVGEGLGANGAIIEDGNINEIEQKLRQLLNLGNSKPTIINAIIGKTNFREGSISV</sequence>
<dbReference type="GO" id="GO:0005948">
    <property type="term" value="C:acetolactate synthase complex"/>
    <property type="evidence" value="ECO:0007669"/>
    <property type="project" value="TreeGrafter"/>
</dbReference>
<dbReference type="PANTHER" id="PTHR18968:SF166">
    <property type="entry name" value="2-HYDROXYACYL-COA LYASE 2"/>
    <property type="match status" value="1"/>
</dbReference>
<dbReference type="Gene3D" id="3.40.50.970">
    <property type="match status" value="2"/>
</dbReference>
<dbReference type="InterPro" id="IPR029021">
    <property type="entry name" value="Prot-tyrosine_phosphatase-like"/>
</dbReference>
<dbReference type="InterPro" id="IPR029061">
    <property type="entry name" value="THDP-binding"/>
</dbReference>
<organism evidence="15 16">
    <name type="scientific">Meloidogyne javanica</name>
    <name type="common">Root-knot nematode worm</name>
    <dbReference type="NCBI Taxonomy" id="6303"/>
    <lineage>
        <taxon>Eukaryota</taxon>
        <taxon>Metazoa</taxon>
        <taxon>Ecdysozoa</taxon>
        <taxon>Nematoda</taxon>
        <taxon>Chromadorea</taxon>
        <taxon>Rhabditida</taxon>
        <taxon>Tylenchina</taxon>
        <taxon>Tylenchomorpha</taxon>
        <taxon>Tylenchoidea</taxon>
        <taxon>Meloidogynidae</taxon>
        <taxon>Meloidogyninae</taxon>
        <taxon>Meloidogyne</taxon>
        <taxon>Meloidogyne incognita group</taxon>
    </lineage>
</organism>
<keyword evidence="6 10" id="KW-0786">Thiamine pyrophosphate</keyword>
<dbReference type="SUPFAM" id="SSF52799">
    <property type="entry name" value="(Phosphotyrosine protein) phosphatases II"/>
    <property type="match status" value="1"/>
</dbReference>
<evidence type="ECO:0000313" key="16">
    <source>
        <dbReference type="WBParaSite" id="scaffold13944_cov298.g17179"/>
    </source>
</evidence>
<keyword evidence="15" id="KW-1185">Reference proteome</keyword>
<dbReference type="CDD" id="cd07035">
    <property type="entry name" value="TPP_PYR_POX_like"/>
    <property type="match status" value="1"/>
</dbReference>
<dbReference type="GO" id="GO:0003984">
    <property type="term" value="F:acetolactate synthase activity"/>
    <property type="evidence" value="ECO:0007669"/>
    <property type="project" value="TreeGrafter"/>
</dbReference>
<dbReference type="SUPFAM" id="SSF52467">
    <property type="entry name" value="DHS-like NAD/FAD-binding domain"/>
    <property type="match status" value="1"/>
</dbReference>
<proteinExistence type="inferred from homology"/>
<evidence type="ECO:0000256" key="10">
    <source>
        <dbReference type="RuleBase" id="RU362132"/>
    </source>
</evidence>
<dbReference type="InterPro" id="IPR011766">
    <property type="entry name" value="TPP_enzyme_TPP-bd"/>
</dbReference>
<keyword evidence="12" id="KW-0812">Transmembrane</keyword>
<dbReference type="SMART" id="SM00404">
    <property type="entry name" value="PTPc_motif"/>
    <property type="match status" value="1"/>
</dbReference>
<evidence type="ECO:0000256" key="7">
    <source>
        <dbReference type="ARBA" id="ARBA00030510"/>
    </source>
</evidence>
<dbReference type="InterPro" id="IPR003595">
    <property type="entry name" value="Tyr_Pase_cat"/>
</dbReference>
<evidence type="ECO:0000259" key="13">
    <source>
        <dbReference type="PROSITE" id="PS50055"/>
    </source>
</evidence>
<dbReference type="Pfam" id="PF02775">
    <property type="entry name" value="TPP_enzyme_C"/>
    <property type="match status" value="1"/>
</dbReference>
<reference evidence="16" key="1">
    <citation type="submission" date="2022-11" db="UniProtKB">
        <authorList>
            <consortium name="WormBaseParasite"/>
        </authorList>
    </citation>
    <scope>IDENTIFICATION</scope>
</reference>
<dbReference type="PROSITE" id="PS50055">
    <property type="entry name" value="TYR_PHOSPHATASE_PTP"/>
    <property type="match status" value="1"/>
</dbReference>
<dbReference type="PROSITE" id="PS00187">
    <property type="entry name" value="TPP_ENZYMES"/>
    <property type="match status" value="1"/>
</dbReference>
<feature type="domain" description="Tyrosine-protein phosphatase" evidence="13">
    <location>
        <begin position="1"/>
        <end position="138"/>
    </location>
</feature>
<evidence type="ECO:0000259" key="14">
    <source>
        <dbReference type="PROSITE" id="PS50056"/>
    </source>
</evidence>
<evidence type="ECO:0000256" key="11">
    <source>
        <dbReference type="SAM" id="MobiDB-lite"/>
    </source>
</evidence>
<feature type="domain" description="Tyrosine specific protein phosphatases" evidence="14">
    <location>
        <begin position="44"/>
        <end position="120"/>
    </location>
</feature>
<dbReference type="InterPro" id="IPR045229">
    <property type="entry name" value="TPP_enz"/>
</dbReference>
<evidence type="ECO:0000256" key="4">
    <source>
        <dbReference type="ARBA" id="ARBA00018936"/>
    </source>
</evidence>
<dbReference type="GO" id="GO:0009097">
    <property type="term" value="P:isoleucine biosynthetic process"/>
    <property type="evidence" value="ECO:0007669"/>
    <property type="project" value="TreeGrafter"/>
</dbReference>
<feature type="transmembrane region" description="Helical" evidence="12">
    <location>
        <begin position="193"/>
        <end position="213"/>
    </location>
</feature>
<dbReference type="PROSITE" id="PS50056">
    <property type="entry name" value="TYR_PHOSPHATASE_2"/>
    <property type="match status" value="1"/>
</dbReference>
<comment type="cofactor">
    <cofactor evidence="1">
        <name>Mg(2+)</name>
        <dbReference type="ChEBI" id="CHEBI:18420"/>
    </cofactor>
</comment>
<evidence type="ECO:0000256" key="3">
    <source>
        <dbReference type="ARBA" id="ARBA00007812"/>
    </source>
</evidence>
<dbReference type="Pfam" id="PF00102">
    <property type="entry name" value="Y_phosphatase"/>
    <property type="match status" value="1"/>
</dbReference>
<dbReference type="Pfam" id="PF00205">
    <property type="entry name" value="TPP_enzyme_M"/>
    <property type="match status" value="1"/>
</dbReference>
<dbReference type="GO" id="GO:0050660">
    <property type="term" value="F:flavin adenine dinucleotide binding"/>
    <property type="evidence" value="ECO:0007669"/>
    <property type="project" value="TreeGrafter"/>
</dbReference>
<dbReference type="Pfam" id="PF02776">
    <property type="entry name" value="TPP_enzyme_N"/>
    <property type="match status" value="1"/>
</dbReference>
<dbReference type="GO" id="GO:0030976">
    <property type="term" value="F:thiamine pyrophosphate binding"/>
    <property type="evidence" value="ECO:0007669"/>
    <property type="project" value="InterPro"/>
</dbReference>
<evidence type="ECO:0000313" key="15">
    <source>
        <dbReference type="Proteomes" id="UP000887561"/>
    </source>
</evidence>
<dbReference type="WBParaSite" id="scaffold13944_cov298.g17179">
    <property type="protein sequence ID" value="scaffold13944_cov298.g17179"/>
    <property type="gene ID" value="scaffold13944_cov298.g17179"/>
</dbReference>
<dbReference type="GO" id="GO:0000287">
    <property type="term" value="F:magnesium ion binding"/>
    <property type="evidence" value="ECO:0007669"/>
    <property type="project" value="InterPro"/>
</dbReference>
<dbReference type="GO" id="GO:0009099">
    <property type="term" value="P:L-valine biosynthetic process"/>
    <property type="evidence" value="ECO:0007669"/>
    <property type="project" value="TreeGrafter"/>
</dbReference>
<comment type="similarity">
    <text evidence="3 10">Belongs to the TPP enzyme family.</text>
</comment>
<keyword evidence="12" id="KW-1133">Transmembrane helix</keyword>
<dbReference type="Proteomes" id="UP000887561">
    <property type="component" value="Unplaced"/>
</dbReference>
<dbReference type="PANTHER" id="PTHR18968">
    <property type="entry name" value="THIAMINE PYROPHOSPHATE ENZYMES"/>
    <property type="match status" value="1"/>
</dbReference>
<evidence type="ECO:0000256" key="1">
    <source>
        <dbReference type="ARBA" id="ARBA00001946"/>
    </source>
</evidence>
<evidence type="ECO:0000256" key="5">
    <source>
        <dbReference type="ARBA" id="ARBA00022723"/>
    </source>
</evidence>
<dbReference type="InterPro" id="IPR000242">
    <property type="entry name" value="PTP_cat"/>
</dbReference>
<dbReference type="InterPro" id="IPR029035">
    <property type="entry name" value="DHS-like_NAD/FAD-binding_dom"/>
</dbReference>
<name>A0A915LPR4_MELJA</name>
<dbReference type="GO" id="GO:0004725">
    <property type="term" value="F:protein tyrosine phosphatase activity"/>
    <property type="evidence" value="ECO:0007669"/>
    <property type="project" value="InterPro"/>
</dbReference>
<dbReference type="InterPro" id="IPR000399">
    <property type="entry name" value="TPP-bd_CS"/>
</dbReference>
<evidence type="ECO:0000256" key="6">
    <source>
        <dbReference type="ARBA" id="ARBA00023052"/>
    </source>
</evidence>
<protein>
    <recommendedName>
        <fullName evidence="4">2-hydroxyacyl-CoA lyase 2</fullName>
    </recommendedName>
    <alternativeName>
        <fullName evidence="7">IlvB-like protein</fullName>
    </alternativeName>
</protein>
<dbReference type="InterPro" id="IPR012000">
    <property type="entry name" value="Thiamin_PyroP_enz_cen_dom"/>
</dbReference>
<dbReference type="AlphaFoldDB" id="A0A915LPR4"/>
<accession>A0A915LPR4</accession>